<proteinExistence type="predicted"/>
<dbReference type="PANTHER" id="PTHR35871:SF1">
    <property type="entry name" value="CXC1-LIKE CYSTEINE CLUSTER ASSOCIATED WITH KDZ TRANSPOSASES DOMAIN-CONTAINING PROTEIN"/>
    <property type="match status" value="1"/>
</dbReference>
<organism evidence="1 2">
    <name type="scientific">Cetraspora pellucida</name>
    <dbReference type="NCBI Taxonomy" id="1433469"/>
    <lineage>
        <taxon>Eukaryota</taxon>
        <taxon>Fungi</taxon>
        <taxon>Fungi incertae sedis</taxon>
        <taxon>Mucoromycota</taxon>
        <taxon>Glomeromycotina</taxon>
        <taxon>Glomeromycetes</taxon>
        <taxon>Diversisporales</taxon>
        <taxon>Gigasporaceae</taxon>
        <taxon>Cetraspora</taxon>
    </lineage>
</organism>
<dbReference type="AlphaFoldDB" id="A0A9N9JYR3"/>
<accession>A0A9N9JYR3</accession>
<dbReference type="EMBL" id="CAJVQA010032096">
    <property type="protein sequence ID" value="CAG8802706.1"/>
    <property type="molecule type" value="Genomic_DNA"/>
</dbReference>
<dbReference type="Proteomes" id="UP000789759">
    <property type="component" value="Unassembled WGS sequence"/>
</dbReference>
<dbReference type="OrthoDB" id="10044727at2759"/>
<protein>
    <submittedName>
        <fullName evidence="1">7422_t:CDS:1</fullName>
    </submittedName>
</protein>
<gene>
    <name evidence="1" type="ORF">CPELLU_LOCUS17836</name>
</gene>
<comment type="caution">
    <text evidence="1">The sequence shown here is derived from an EMBL/GenBank/DDBJ whole genome shotgun (WGS) entry which is preliminary data.</text>
</comment>
<sequence>MQDDIYEKKQAGSQFSPINTVILLSRLLLTSALSLVSQFSSKSLLAAIRNSLLFIETMSKLQMCFGQSANVKTSFSITHQSNNILLPLLQLSPISKSDLSLPLPQLFLISISDLLLSNKIVKLQICLDEINHQCSITKSLNTPTYDYLHLLSISRYIELLLNGKGKIDASTCIAKIIWNKRSYLARHIRKLDDHYVQTRKLLVDHQGKHTKLKSLIKNIDFSDACQAWLHQQKPESRSLEKKNEDLLCSKHPVRSIMVSAFLCLCHGLLQLSDKQMIANSHIKYKEIFVLRSTQLDGYWKSEHMLKQLEEHAIPIFEVLHPGCIGVFCFDQSTNHNAMAENALVATKINLGSRGLQPKMCNGWYFDEDGEKQIQSMLFPDNYHIVKYREQPKGIKQVLTKHGLWPLQGVRLQPDFCEQKSMLEESYVKQETRKLYKYSYFDLQQQVLRALVNVPITTIHLKGRTAKWAINKYKSHHRLSENIERIMDSDI</sequence>
<evidence type="ECO:0000313" key="1">
    <source>
        <dbReference type="EMBL" id="CAG8802706.1"/>
    </source>
</evidence>
<evidence type="ECO:0000313" key="2">
    <source>
        <dbReference type="Proteomes" id="UP000789759"/>
    </source>
</evidence>
<feature type="non-terminal residue" evidence="1">
    <location>
        <position position="490"/>
    </location>
</feature>
<reference evidence="1" key="1">
    <citation type="submission" date="2021-06" db="EMBL/GenBank/DDBJ databases">
        <authorList>
            <person name="Kallberg Y."/>
            <person name="Tangrot J."/>
            <person name="Rosling A."/>
        </authorList>
    </citation>
    <scope>NUCLEOTIDE SEQUENCE</scope>
    <source>
        <strain evidence="1">FL966</strain>
    </source>
</reference>
<keyword evidence="2" id="KW-1185">Reference proteome</keyword>
<name>A0A9N9JYR3_9GLOM</name>
<dbReference type="PANTHER" id="PTHR35871">
    <property type="entry name" value="EXPRESSED PROTEIN"/>
    <property type="match status" value="1"/>
</dbReference>